<dbReference type="GO" id="GO:0022857">
    <property type="term" value="F:transmembrane transporter activity"/>
    <property type="evidence" value="ECO:0007669"/>
    <property type="project" value="InterPro"/>
</dbReference>
<feature type="transmembrane region" description="Helical" evidence="6">
    <location>
        <begin position="277"/>
        <end position="295"/>
    </location>
</feature>
<dbReference type="InterPro" id="IPR050189">
    <property type="entry name" value="MFS_Efflux_Transporters"/>
</dbReference>
<feature type="transmembrane region" description="Helical" evidence="6">
    <location>
        <begin position="77"/>
        <end position="95"/>
    </location>
</feature>
<keyword evidence="5 6" id="KW-0472">Membrane</keyword>
<dbReference type="GO" id="GO:0005886">
    <property type="term" value="C:plasma membrane"/>
    <property type="evidence" value="ECO:0007669"/>
    <property type="project" value="UniProtKB-SubCell"/>
</dbReference>
<evidence type="ECO:0000259" key="7">
    <source>
        <dbReference type="PROSITE" id="PS50850"/>
    </source>
</evidence>
<feature type="domain" description="Major facilitator superfamily (MFS) profile" evidence="7">
    <location>
        <begin position="12"/>
        <end position="394"/>
    </location>
</feature>
<dbReference type="AlphaFoldDB" id="A0A5C7G3E0"/>
<accession>A0A5C7G3E0</accession>
<evidence type="ECO:0000313" key="9">
    <source>
        <dbReference type="Proteomes" id="UP000321413"/>
    </source>
</evidence>
<dbReference type="Proteomes" id="UP000321413">
    <property type="component" value="Unassembled WGS sequence"/>
</dbReference>
<reference evidence="8 9" key="1">
    <citation type="submission" date="2019-08" db="EMBL/GenBank/DDBJ databases">
        <title>Massilia golmudensis sp. nov., isolated from sand in the Qinghai-Tibetan Plateau.</title>
        <authorList>
            <person name="Zhang B."/>
        </authorList>
    </citation>
    <scope>NUCLEOTIDE SEQUENCE [LARGE SCALE GENOMIC DNA]</scope>
    <source>
        <strain evidence="8 9">GEM5</strain>
    </source>
</reference>
<keyword evidence="2" id="KW-1003">Cell membrane</keyword>
<feature type="transmembrane region" description="Helical" evidence="6">
    <location>
        <begin position="107"/>
        <end position="129"/>
    </location>
</feature>
<evidence type="ECO:0000256" key="6">
    <source>
        <dbReference type="SAM" id="Phobius"/>
    </source>
</evidence>
<evidence type="ECO:0000313" key="8">
    <source>
        <dbReference type="EMBL" id="TXF97341.1"/>
    </source>
</evidence>
<evidence type="ECO:0000256" key="2">
    <source>
        <dbReference type="ARBA" id="ARBA00022475"/>
    </source>
</evidence>
<organism evidence="8 9">
    <name type="scientific">Massilia arenae</name>
    <dbReference type="NCBI Taxonomy" id="2603288"/>
    <lineage>
        <taxon>Bacteria</taxon>
        <taxon>Pseudomonadati</taxon>
        <taxon>Pseudomonadota</taxon>
        <taxon>Betaproteobacteria</taxon>
        <taxon>Burkholderiales</taxon>
        <taxon>Oxalobacteraceae</taxon>
        <taxon>Telluria group</taxon>
        <taxon>Massilia</taxon>
    </lineage>
</organism>
<dbReference type="InterPro" id="IPR011701">
    <property type="entry name" value="MFS"/>
</dbReference>
<dbReference type="Gene3D" id="1.20.1250.20">
    <property type="entry name" value="MFS general substrate transporter like domains"/>
    <property type="match status" value="2"/>
</dbReference>
<feature type="transmembrane region" description="Helical" evidence="6">
    <location>
        <begin position="208"/>
        <end position="227"/>
    </location>
</feature>
<name>A0A5C7G3E0_9BURK</name>
<evidence type="ECO:0000256" key="1">
    <source>
        <dbReference type="ARBA" id="ARBA00004651"/>
    </source>
</evidence>
<comment type="subcellular location">
    <subcellularLocation>
        <location evidence="1">Cell membrane</location>
        <topology evidence="1">Multi-pass membrane protein</topology>
    </subcellularLocation>
</comment>
<keyword evidence="4 6" id="KW-1133">Transmembrane helix</keyword>
<feature type="transmembrane region" description="Helical" evidence="6">
    <location>
        <begin position="50"/>
        <end position="70"/>
    </location>
</feature>
<feature type="transmembrane region" description="Helical" evidence="6">
    <location>
        <begin position="371"/>
        <end position="395"/>
    </location>
</feature>
<feature type="transmembrane region" description="Helical" evidence="6">
    <location>
        <begin position="247"/>
        <end position="265"/>
    </location>
</feature>
<dbReference type="RefSeq" id="WP_147936616.1">
    <property type="nucleotide sequence ID" value="NZ_VPFD01000027.1"/>
</dbReference>
<protein>
    <submittedName>
        <fullName evidence="8">MFS transporter</fullName>
    </submittedName>
</protein>
<evidence type="ECO:0000256" key="5">
    <source>
        <dbReference type="ARBA" id="ARBA00023136"/>
    </source>
</evidence>
<dbReference type="PROSITE" id="PS50850">
    <property type="entry name" value="MFS"/>
    <property type="match status" value="1"/>
</dbReference>
<evidence type="ECO:0000256" key="3">
    <source>
        <dbReference type="ARBA" id="ARBA00022692"/>
    </source>
</evidence>
<feature type="transmembrane region" description="Helical" evidence="6">
    <location>
        <begin position="333"/>
        <end position="359"/>
    </location>
</feature>
<dbReference type="EMBL" id="VPFD01000027">
    <property type="protein sequence ID" value="TXF97341.1"/>
    <property type="molecule type" value="Genomic_DNA"/>
</dbReference>
<feature type="transmembrane region" description="Helical" evidence="6">
    <location>
        <begin position="12"/>
        <end position="38"/>
    </location>
</feature>
<dbReference type="InterPro" id="IPR020846">
    <property type="entry name" value="MFS_dom"/>
</dbReference>
<keyword evidence="3 6" id="KW-0812">Transmembrane</keyword>
<dbReference type="InterPro" id="IPR036259">
    <property type="entry name" value="MFS_trans_sf"/>
</dbReference>
<dbReference type="SUPFAM" id="SSF103473">
    <property type="entry name" value="MFS general substrate transporter"/>
    <property type="match status" value="1"/>
</dbReference>
<feature type="transmembrane region" description="Helical" evidence="6">
    <location>
        <begin position="301"/>
        <end position="321"/>
    </location>
</feature>
<dbReference type="Pfam" id="PF07690">
    <property type="entry name" value="MFS_1"/>
    <property type="match status" value="1"/>
</dbReference>
<sequence>MDHPQRPLPTATLYLLALGMFAIGTESFMIAGLLPGIASDLGVGEASAGQLVTAFALTYALGGPVLAIVTANLPRRALLVIAMAAFALGNALAWASHGYAGLMSARILLALTAGLYAPAAMALAGTLAAPEQRGRALAMVSGGMTVAIVLGVPLGTLLGNAMSWRATFGAVALLSLAATAGLAIGLPRFLGAGTAPPDLRARIEAARLPGVLPTLLVTLAWGTGTYATLTYLAPYLEQVSHLPPERMSAVMLLWGVSAAIGLALGGRASDRFGARRVVLFSLALLALSFAYLGMLAGLGHWGMAAVAPGIVMWGMSTWGFFPAQQSSLVARSGVGLAPVVLSLNASVQYAGFALGAMLGGLAVVRWSAGQVGWVGSGFEVLALLLALAAGGRAVARK</sequence>
<proteinExistence type="predicted"/>
<dbReference type="PANTHER" id="PTHR43124">
    <property type="entry name" value="PURINE EFFLUX PUMP PBUE"/>
    <property type="match status" value="1"/>
</dbReference>
<feature type="transmembrane region" description="Helical" evidence="6">
    <location>
        <begin position="136"/>
        <end position="158"/>
    </location>
</feature>
<feature type="transmembrane region" description="Helical" evidence="6">
    <location>
        <begin position="164"/>
        <end position="187"/>
    </location>
</feature>
<comment type="caution">
    <text evidence="8">The sequence shown here is derived from an EMBL/GenBank/DDBJ whole genome shotgun (WGS) entry which is preliminary data.</text>
</comment>
<dbReference type="PANTHER" id="PTHR43124:SF10">
    <property type="entry name" value="PURINE EFFLUX PUMP PBUE"/>
    <property type="match status" value="1"/>
</dbReference>
<evidence type="ECO:0000256" key="4">
    <source>
        <dbReference type="ARBA" id="ARBA00022989"/>
    </source>
</evidence>
<gene>
    <name evidence="8" type="ORF">FVD38_21195</name>
</gene>
<keyword evidence="9" id="KW-1185">Reference proteome</keyword>
<dbReference type="CDD" id="cd17324">
    <property type="entry name" value="MFS_NepI_like"/>
    <property type="match status" value="1"/>
</dbReference>